<comment type="catalytic activity">
    <reaction evidence="17">
        <text>L-seryl-[protein] + ATP = O-phospho-L-seryl-[protein] + ADP + H(+)</text>
        <dbReference type="Rhea" id="RHEA:17989"/>
        <dbReference type="Rhea" id="RHEA-COMP:9863"/>
        <dbReference type="Rhea" id="RHEA-COMP:11604"/>
        <dbReference type="ChEBI" id="CHEBI:15378"/>
        <dbReference type="ChEBI" id="CHEBI:29999"/>
        <dbReference type="ChEBI" id="CHEBI:30616"/>
        <dbReference type="ChEBI" id="CHEBI:83421"/>
        <dbReference type="ChEBI" id="CHEBI:456216"/>
        <dbReference type="EC" id="2.7.11.1"/>
    </reaction>
</comment>
<comment type="catalytic activity">
    <reaction evidence="16">
        <text>L-threonyl-[protein] + ATP = O-phospho-L-threonyl-[protein] + ADP + H(+)</text>
        <dbReference type="Rhea" id="RHEA:46608"/>
        <dbReference type="Rhea" id="RHEA-COMP:11060"/>
        <dbReference type="Rhea" id="RHEA-COMP:11605"/>
        <dbReference type="ChEBI" id="CHEBI:15378"/>
        <dbReference type="ChEBI" id="CHEBI:30013"/>
        <dbReference type="ChEBI" id="CHEBI:30616"/>
        <dbReference type="ChEBI" id="CHEBI:61977"/>
        <dbReference type="ChEBI" id="CHEBI:456216"/>
        <dbReference type="EC" id="2.7.11.1"/>
    </reaction>
</comment>
<dbReference type="PROSITE" id="PS00107">
    <property type="entry name" value="PROTEIN_KINASE_ATP"/>
    <property type="match status" value="1"/>
</dbReference>
<comment type="similarity">
    <text evidence="15">Belongs to the Mrp/NBP35 ATP-binding proteins family.</text>
</comment>
<comment type="cofactor">
    <cofactor evidence="1">
        <name>[4Fe-4S] cluster</name>
        <dbReference type="ChEBI" id="CHEBI:49883"/>
    </cofactor>
</comment>
<dbReference type="InterPro" id="IPR033756">
    <property type="entry name" value="YlxH/NBP35"/>
</dbReference>
<dbReference type="GO" id="GO:0000245">
    <property type="term" value="P:spliceosomal complex assembly"/>
    <property type="evidence" value="ECO:0007669"/>
    <property type="project" value="TreeGrafter"/>
</dbReference>
<dbReference type="SMART" id="SM00220">
    <property type="entry name" value="S_TKc"/>
    <property type="match status" value="1"/>
</dbReference>
<keyword evidence="12" id="KW-0408">Iron</keyword>
<keyword evidence="4" id="KW-0004">4Fe-4S</keyword>
<evidence type="ECO:0000256" key="2">
    <source>
        <dbReference type="ARBA" id="ARBA00004173"/>
    </source>
</evidence>
<keyword evidence="14" id="KW-0496">Mitochondrion</keyword>
<organism evidence="21 22">
    <name type="scientific">Chlorella sorokiniana</name>
    <name type="common">Freshwater green alga</name>
    <dbReference type="NCBI Taxonomy" id="3076"/>
    <lineage>
        <taxon>Eukaryota</taxon>
        <taxon>Viridiplantae</taxon>
        <taxon>Chlorophyta</taxon>
        <taxon>core chlorophytes</taxon>
        <taxon>Trebouxiophyceae</taxon>
        <taxon>Chlorellales</taxon>
        <taxon>Chlorellaceae</taxon>
        <taxon>Chlorella clade</taxon>
        <taxon>Chlorella</taxon>
    </lineage>
</organism>
<dbReference type="Proteomes" id="UP000239899">
    <property type="component" value="Unassembled WGS sequence"/>
</dbReference>
<dbReference type="InterPro" id="IPR019591">
    <property type="entry name" value="Mrp/NBP35_ATP-bd"/>
</dbReference>
<dbReference type="EC" id="2.7.11.1" evidence="3"/>
<dbReference type="STRING" id="3076.A0A2P6TV00"/>
<evidence type="ECO:0000256" key="19">
    <source>
        <dbReference type="PROSITE-ProRule" id="PRU10141"/>
    </source>
</evidence>
<dbReference type="PANTHER" id="PTHR47634">
    <property type="entry name" value="PROTEIN KINASE DOMAIN-CONTAINING PROTEIN-RELATED"/>
    <property type="match status" value="1"/>
</dbReference>
<evidence type="ECO:0000256" key="12">
    <source>
        <dbReference type="ARBA" id="ARBA00023004"/>
    </source>
</evidence>
<proteinExistence type="inferred from homology"/>
<comment type="caution">
    <text evidence="21">The sequence shown here is derived from an EMBL/GenBank/DDBJ whole genome shotgun (WGS) entry which is preliminary data.</text>
</comment>
<keyword evidence="11" id="KW-0809">Transit peptide</keyword>
<dbReference type="PROSITE" id="PS01215">
    <property type="entry name" value="MRP"/>
    <property type="match status" value="1"/>
</dbReference>
<dbReference type="GO" id="GO:0032981">
    <property type="term" value="P:mitochondrial respiratory chain complex I assembly"/>
    <property type="evidence" value="ECO:0007669"/>
    <property type="project" value="UniProtKB-ARBA"/>
</dbReference>
<evidence type="ECO:0000313" key="21">
    <source>
        <dbReference type="EMBL" id="PRW57881.1"/>
    </source>
</evidence>
<dbReference type="InterPro" id="IPR011009">
    <property type="entry name" value="Kinase-like_dom_sf"/>
</dbReference>
<dbReference type="GO" id="GO:0140663">
    <property type="term" value="F:ATP-dependent FeS chaperone activity"/>
    <property type="evidence" value="ECO:0007669"/>
    <property type="project" value="InterPro"/>
</dbReference>
<evidence type="ECO:0000313" key="22">
    <source>
        <dbReference type="Proteomes" id="UP000239899"/>
    </source>
</evidence>
<evidence type="ECO:0000256" key="16">
    <source>
        <dbReference type="ARBA" id="ARBA00047899"/>
    </source>
</evidence>
<gene>
    <name evidence="21" type="ORF">C2E21_3442</name>
</gene>
<feature type="binding site" evidence="19">
    <location>
        <position position="275"/>
    </location>
    <ligand>
        <name>ATP</name>
        <dbReference type="ChEBI" id="CHEBI:30616"/>
    </ligand>
</feature>
<evidence type="ECO:0000256" key="3">
    <source>
        <dbReference type="ARBA" id="ARBA00012513"/>
    </source>
</evidence>
<dbReference type="InterPro" id="IPR008271">
    <property type="entry name" value="Ser/Thr_kinase_AS"/>
</dbReference>
<dbReference type="Pfam" id="PF10609">
    <property type="entry name" value="ParA"/>
    <property type="match status" value="1"/>
</dbReference>
<dbReference type="InterPro" id="IPR017441">
    <property type="entry name" value="Protein_kinase_ATP_BS"/>
</dbReference>
<dbReference type="GO" id="GO:0050684">
    <property type="term" value="P:regulation of mRNA processing"/>
    <property type="evidence" value="ECO:0007669"/>
    <property type="project" value="TreeGrafter"/>
</dbReference>
<dbReference type="GO" id="GO:0051539">
    <property type="term" value="F:4 iron, 4 sulfur cluster binding"/>
    <property type="evidence" value="ECO:0007669"/>
    <property type="project" value="UniProtKB-KW"/>
</dbReference>
<dbReference type="SUPFAM" id="SSF52540">
    <property type="entry name" value="P-loop containing nucleoside triphosphate hydrolases"/>
    <property type="match status" value="1"/>
</dbReference>
<dbReference type="FunFam" id="1.10.510.10:FF:000275">
    <property type="entry name" value="SRSF protein kinase 2 isoform X3"/>
    <property type="match status" value="1"/>
</dbReference>
<dbReference type="PROSITE" id="PS50011">
    <property type="entry name" value="PROTEIN_KINASE_DOM"/>
    <property type="match status" value="1"/>
</dbReference>
<name>A0A2P6TV00_CHLSO</name>
<dbReference type="InterPro" id="IPR000808">
    <property type="entry name" value="Mrp-like_CS"/>
</dbReference>
<dbReference type="Gene3D" id="3.30.200.20">
    <property type="entry name" value="Phosphorylase Kinase, domain 1"/>
    <property type="match status" value="1"/>
</dbReference>
<dbReference type="HAMAP" id="MF_02040">
    <property type="entry name" value="Mrp_NBP35"/>
    <property type="match status" value="1"/>
</dbReference>
<evidence type="ECO:0000256" key="8">
    <source>
        <dbReference type="ARBA" id="ARBA00022741"/>
    </source>
</evidence>
<dbReference type="InterPro" id="IPR051334">
    <property type="entry name" value="SRPK"/>
</dbReference>
<dbReference type="OrthoDB" id="1741334at2759"/>
<comment type="subcellular location">
    <subcellularLocation>
        <location evidence="2">Mitochondrion</location>
    </subcellularLocation>
</comment>
<evidence type="ECO:0000256" key="4">
    <source>
        <dbReference type="ARBA" id="ARBA00022485"/>
    </source>
</evidence>
<evidence type="ECO:0000259" key="20">
    <source>
        <dbReference type="PROSITE" id="PS50011"/>
    </source>
</evidence>
<dbReference type="PROSITE" id="PS00108">
    <property type="entry name" value="PROTEIN_KINASE_ST"/>
    <property type="match status" value="1"/>
</dbReference>
<dbReference type="Gene3D" id="3.40.50.300">
    <property type="entry name" value="P-loop containing nucleotide triphosphate hydrolases"/>
    <property type="match status" value="1"/>
</dbReference>
<dbReference type="CDD" id="cd02037">
    <property type="entry name" value="Mrp_NBP35"/>
    <property type="match status" value="1"/>
</dbReference>
<keyword evidence="7" id="KW-0479">Metal-binding</keyword>
<dbReference type="GO" id="GO:0046872">
    <property type="term" value="F:metal ion binding"/>
    <property type="evidence" value="ECO:0007669"/>
    <property type="project" value="UniProtKB-KW"/>
</dbReference>
<evidence type="ECO:0000256" key="15">
    <source>
        <dbReference type="ARBA" id="ARBA00024036"/>
    </source>
</evidence>
<evidence type="ECO:0000256" key="11">
    <source>
        <dbReference type="ARBA" id="ARBA00022946"/>
    </source>
</evidence>
<dbReference type="InterPro" id="IPR000719">
    <property type="entry name" value="Prot_kinase_dom"/>
</dbReference>
<dbReference type="SUPFAM" id="SSF56112">
    <property type="entry name" value="Protein kinase-like (PK-like)"/>
    <property type="match status" value="1"/>
</dbReference>
<dbReference type="GO" id="GO:0004674">
    <property type="term" value="F:protein serine/threonine kinase activity"/>
    <property type="evidence" value="ECO:0007669"/>
    <property type="project" value="UniProtKB-KW"/>
</dbReference>
<dbReference type="EMBL" id="LHPG02000006">
    <property type="protein sequence ID" value="PRW57881.1"/>
    <property type="molecule type" value="Genomic_DNA"/>
</dbReference>
<evidence type="ECO:0000256" key="10">
    <source>
        <dbReference type="ARBA" id="ARBA00022840"/>
    </source>
</evidence>
<sequence>MASKGVQEWSKGWPKIVEAQRRLAANQSQGFVHLRGGSQDVVTSRYIPLAVSAVGIPMALYGVWNMIWGLSELNVKGVAMFSAPMAALPPLVVGPAARPRAAAAARGPASPSGHPAAPLRGALLVARSGASYANEWEVYRAECSFHQLHMQRTLQIMQQLSRDFRGEWHTYTAEAAVAAGAAHLRSPAAEEAESGTVWRRKKMAKAVVQPAAADATPIVGDIFDDAMRPGGYHPVTVGERFNDGRYTALYKLGQGHYATVWMVLDSQTGQELAMKIVRSADAYSAAARTEVSILEHIRDSAAGTGHTGAEHCVRLLDTFTHSGPHGTHVCEVFEAMGDDLLTLLKEYNFRGIPLAVVKHLTRQTLSALDYLHRTCNIIHTDLKPENVMLTEPLRPRGGQAFAQPPAELDTAGLEPRLLQMGAKVVDFGCGCWTDRQFSEEVQTRQYRAPEVILGAGYDDAADIWSLGCMVFELVTGDLLFHPEARPGQWNEDEDHLAQMMEALQPIPRDVATNGKWSAEYFTHDGRLRNTMRSLSPMPLDWVLHQRYQLASEEALALRDFLLPMLNFNPRKRASAAQMLQHPWLAQTALPWAADHLLGGVPPTGTHLALLRPELAAHFNSQWGDRQLPVPPAGSIQVAWSPGCFSGPDALPPPARAALEHAAQRAAVAFAGEAAASGGTYGRTAQELGWHVEVVSSKQFYCGTAHRCIVLTTAAIAACWQDGVESSSGGRSSNSTGAAEAVVAGAVQQPPQQPPQQQQQQQQQQEQAEAALLFLLGHEMGHGLGRHTDEKAVHYSLEMLRFAWRFTAAEWRHRLRRWHAGSSTAGAAAEEAWREESAALKLRLAARLQWHIIAVASGKGGVGKSTTAVNLAVALAQRQGLRVGLMDADVYGPSVHRMMNLQGKPRVDKDEKMIPLVNHGVKCMSMGFLMDEDVAAVWRGPMVMSALDTFMQRVRWAPLDVLVIDMPPGTGDAQLSISQRLSLSGAVIVTTPQDIALLDARRGCTMFRKVDVSILGIVENMSWFVCGNCGHESHIFGSGGAEKAAADMDMELLGKIPLNISIREQSDAGAPIVAVEPDSAAAQAYISVAERVWAKLQQSASGEGGEQARGPPKIVFE</sequence>
<dbReference type="GO" id="GO:0016226">
    <property type="term" value="P:iron-sulfur cluster assembly"/>
    <property type="evidence" value="ECO:0007669"/>
    <property type="project" value="InterPro"/>
</dbReference>
<keyword evidence="10 19" id="KW-0067">ATP-binding</keyword>
<evidence type="ECO:0000256" key="17">
    <source>
        <dbReference type="ARBA" id="ARBA00048679"/>
    </source>
</evidence>
<evidence type="ECO:0000256" key="18">
    <source>
        <dbReference type="ARBA" id="ARBA00081370"/>
    </source>
</evidence>
<dbReference type="FunFam" id="3.40.50.300:FF:000709">
    <property type="entry name" value="Iron-sulfur protein NUBPL isoform X1"/>
    <property type="match status" value="1"/>
</dbReference>
<evidence type="ECO:0000256" key="7">
    <source>
        <dbReference type="ARBA" id="ARBA00022723"/>
    </source>
</evidence>
<keyword evidence="13" id="KW-0411">Iron-sulfur</keyword>
<keyword evidence="6" id="KW-0808">Transferase</keyword>
<dbReference type="InterPro" id="IPR027417">
    <property type="entry name" value="P-loop_NTPase"/>
</dbReference>
<keyword evidence="8 19" id="KW-0547">Nucleotide-binding</keyword>
<evidence type="ECO:0000256" key="6">
    <source>
        <dbReference type="ARBA" id="ARBA00022679"/>
    </source>
</evidence>
<evidence type="ECO:0000256" key="5">
    <source>
        <dbReference type="ARBA" id="ARBA00022527"/>
    </source>
</evidence>
<dbReference type="GO" id="GO:0005759">
    <property type="term" value="C:mitochondrial matrix"/>
    <property type="evidence" value="ECO:0007669"/>
    <property type="project" value="UniProtKB-ARBA"/>
</dbReference>
<feature type="domain" description="Protein kinase" evidence="20">
    <location>
        <begin position="246"/>
        <end position="584"/>
    </location>
</feature>
<evidence type="ECO:0000256" key="9">
    <source>
        <dbReference type="ARBA" id="ARBA00022777"/>
    </source>
</evidence>
<dbReference type="Pfam" id="PF00069">
    <property type="entry name" value="Pkinase"/>
    <property type="match status" value="1"/>
</dbReference>
<dbReference type="GO" id="GO:0005524">
    <property type="term" value="F:ATP binding"/>
    <property type="evidence" value="ECO:0007669"/>
    <property type="project" value="UniProtKB-UniRule"/>
</dbReference>
<keyword evidence="5" id="KW-0723">Serine/threonine-protein kinase</keyword>
<dbReference type="Gene3D" id="1.10.510.10">
    <property type="entry name" value="Transferase(Phosphotransferase) domain 1"/>
    <property type="match status" value="1"/>
</dbReference>
<evidence type="ECO:0000256" key="13">
    <source>
        <dbReference type="ARBA" id="ARBA00023014"/>
    </source>
</evidence>
<dbReference type="AlphaFoldDB" id="A0A2P6TV00"/>
<accession>A0A2P6TV00</accession>
<keyword evidence="22" id="KW-1185">Reference proteome</keyword>
<keyword evidence="9" id="KW-0418">Kinase</keyword>
<protein>
    <recommendedName>
        <fullName evidence="3">non-specific serine/threonine protein kinase</fullName>
        <ecNumber evidence="3">2.7.11.1</ecNumber>
    </recommendedName>
    <alternativeName>
        <fullName evidence="18">Nucleotide-binding protein-like</fullName>
    </alternativeName>
</protein>
<reference evidence="21 22" key="1">
    <citation type="journal article" date="2018" name="Plant J.">
        <title>Genome sequences of Chlorella sorokiniana UTEX 1602 and Micractinium conductrix SAG 241.80: implications to maltose excretion by a green alga.</title>
        <authorList>
            <person name="Arriola M.B."/>
            <person name="Velmurugan N."/>
            <person name="Zhang Y."/>
            <person name="Plunkett M.H."/>
            <person name="Hondzo H."/>
            <person name="Barney B.M."/>
        </authorList>
    </citation>
    <scope>NUCLEOTIDE SEQUENCE [LARGE SCALE GENOMIC DNA]</scope>
    <source>
        <strain evidence="22">UTEX 1602</strain>
    </source>
</reference>
<evidence type="ECO:0000256" key="14">
    <source>
        <dbReference type="ARBA" id="ARBA00023128"/>
    </source>
</evidence>
<dbReference type="PANTHER" id="PTHR47634:SF9">
    <property type="entry name" value="PROTEIN KINASE DOMAIN-CONTAINING PROTEIN-RELATED"/>
    <property type="match status" value="1"/>
</dbReference>
<evidence type="ECO:0000256" key="1">
    <source>
        <dbReference type="ARBA" id="ARBA00001966"/>
    </source>
</evidence>